<protein>
    <submittedName>
        <fullName evidence="1">Uncharacterized protein</fullName>
    </submittedName>
</protein>
<keyword evidence="2" id="KW-1185">Reference proteome</keyword>
<accession>A0ABY1K824</accession>
<organism evidence="1 2">
    <name type="scientific">Chryseobacterium indoltheticum</name>
    <dbReference type="NCBI Taxonomy" id="254"/>
    <lineage>
        <taxon>Bacteria</taxon>
        <taxon>Pseudomonadati</taxon>
        <taxon>Bacteroidota</taxon>
        <taxon>Flavobacteriia</taxon>
        <taxon>Flavobacteriales</taxon>
        <taxon>Weeksellaceae</taxon>
        <taxon>Chryseobacterium group</taxon>
        <taxon>Chryseobacterium</taxon>
    </lineage>
</organism>
<comment type="caution">
    <text evidence="1">The sequence shown here is derived from an EMBL/GenBank/DDBJ whole genome shotgun (WGS) entry which is preliminary data.</text>
</comment>
<evidence type="ECO:0000313" key="1">
    <source>
        <dbReference type="EMBL" id="SIR39063.1"/>
    </source>
</evidence>
<dbReference type="EMBL" id="FTMF01000022">
    <property type="protein sequence ID" value="SIR39063.1"/>
    <property type="molecule type" value="Genomic_DNA"/>
</dbReference>
<name>A0ABY1K824_9FLAO</name>
<dbReference type="Proteomes" id="UP000185725">
    <property type="component" value="Unassembled WGS sequence"/>
</dbReference>
<gene>
    <name evidence="1" type="ORF">SAMN05421682_12223</name>
</gene>
<sequence>MLINSIMILVKKIKKTINKFYINKINLNKNKNI</sequence>
<proteinExistence type="predicted"/>
<reference evidence="1 2" key="1">
    <citation type="submission" date="2017-01" db="EMBL/GenBank/DDBJ databases">
        <authorList>
            <person name="Varghese N."/>
            <person name="Submissions S."/>
        </authorList>
    </citation>
    <scope>NUCLEOTIDE SEQUENCE [LARGE SCALE GENOMIC DNA]</scope>
    <source>
        <strain evidence="1 2">ATCC 27950</strain>
    </source>
</reference>
<evidence type="ECO:0000313" key="2">
    <source>
        <dbReference type="Proteomes" id="UP000185725"/>
    </source>
</evidence>